<name>Q0FVM7_SALBH</name>
<feature type="transmembrane region" description="Helical" evidence="1">
    <location>
        <begin position="20"/>
        <end position="45"/>
    </location>
</feature>
<gene>
    <name evidence="2" type="ORF">R2601_14075</name>
</gene>
<comment type="caution">
    <text evidence="2">The sequence shown here is derived from an EMBL/GenBank/DDBJ whole genome shotgun (WGS) entry which is preliminary data.</text>
</comment>
<dbReference type="HOGENOM" id="CLU_3082929_0_0_5"/>
<organism evidence="2 3">
    <name type="scientific">Salipiger bermudensis (strain DSM 26914 / JCM 13377 / KCTC 12554 / HTCC2601)</name>
    <name type="common">Pelagibaca bermudensis</name>
    <dbReference type="NCBI Taxonomy" id="314265"/>
    <lineage>
        <taxon>Bacteria</taxon>
        <taxon>Pseudomonadati</taxon>
        <taxon>Pseudomonadota</taxon>
        <taxon>Alphaproteobacteria</taxon>
        <taxon>Rhodobacterales</taxon>
        <taxon>Roseobacteraceae</taxon>
        <taxon>Salipiger</taxon>
    </lineage>
</organism>
<evidence type="ECO:0000256" key="1">
    <source>
        <dbReference type="SAM" id="Phobius"/>
    </source>
</evidence>
<reference evidence="2 3" key="1">
    <citation type="journal article" date="2010" name="J. Bacteriol.">
        <title>Genome sequences of Pelagibaca bermudensis HTCC2601T and Maritimibacter alkaliphilus HTCC2654T, the type strains of two marine Roseobacter genera.</title>
        <authorList>
            <person name="Thrash J.C."/>
            <person name="Cho J.C."/>
            <person name="Ferriera S."/>
            <person name="Johnson J."/>
            <person name="Vergin K.L."/>
            <person name="Giovannoni S.J."/>
        </authorList>
    </citation>
    <scope>NUCLEOTIDE SEQUENCE [LARGE SCALE GENOMIC DNA]</scope>
    <source>
        <strain evidence="3">DSM 26914 / JCM 13377 / KCTC 12554 / HTCC2601</strain>
    </source>
</reference>
<keyword evidence="3" id="KW-1185">Reference proteome</keyword>
<keyword evidence="1" id="KW-0472">Membrane</keyword>
<evidence type="ECO:0000313" key="2">
    <source>
        <dbReference type="EMBL" id="EAU48099.1"/>
    </source>
</evidence>
<protein>
    <submittedName>
        <fullName evidence="2">Uncharacterized protein</fullName>
    </submittedName>
</protein>
<dbReference type="EMBL" id="AATQ01000002">
    <property type="protein sequence ID" value="EAU48099.1"/>
    <property type="molecule type" value="Genomic_DNA"/>
</dbReference>
<evidence type="ECO:0000313" key="3">
    <source>
        <dbReference type="Proteomes" id="UP000006230"/>
    </source>
</evidence>
<proteinExistence type="predicted"/>
<dbReference type="AlphaFoldDB" id="Q0FVM7"/>
<keyword evidence="1" id="KW-1133">Transmembrane helix</keyword>
<accession>Q0FVM7</accession>
<sequence length="52" mass="5209">MQGLNGAVGLAVGLGGFVGQLYPASVAVFGALAIWIIGATLINLLTDPPDKK</sequence>
<dbReference type="Proteomes" id="UP000006230">
    <property type="component" value="Unassembled WGS sequence"/>
</dbReference>
<keyword evidence="1" id="KW-0812">Transmembrane</keyword>